<dbReference type="OrthoDB" id="1893551at2759"/>
<dbReference type="Gene3D" id="3.30.710.10">
    <property type="entry name" value="Potassium Channel Kv1.1, Chain A"/>
    <property type="match status" value="2"/>
</dbReference>
<dbReference type="PANTHER" id="PTHR22872">
    <property type="entry name" value="BTK-BINDING PROTEIN-RELATED"/>
    <property type="match status" value="1"/>
</dbReference>
<keyword evidence="7" id="KW-0808">Transferase</keyword>
<evidence type="ECO:0000256" key="4">
    <source>
        <dbReference type="SAM" id="MobiDB-lite"/>
    </source>
</evidence>
<keyword evidence="2" id="KW-0040">ANK repeat</keyword>
<feature type="compositionally biased region" description="Basic and acidic residues" evidence="4">
    <location>
        <begin position="1005"/>
        <end position="1014"/>
    </location>
</feature>
<dbReference type="FunCoup" id="A0A6J2XA96">
    <property type="interactions" value="534"/>
</dbReference>
<dbReference type="SUPFAM" id="SSF54695">
    <property type="entry name" value="POZ domain"/>
    <property type="match status" value="2"/>
</dbReference>
<dbReference type="InParanoid" id="A0A6J2XA96"/>
<protein>
    <submittedName>
        <fullName evidence="7">Inhibitor of Bruton tyrosine kinase isoform X1</fullName>
    </submittedName>
</protein>
<name>A0A6J2XA96_SITOR</name>
<sequence length="1261" mass="141528">MKEFSEEAELPIQDIIRTCQCKTHNKYCLDYDDNHLNVECALFKNIKKSFGQDCTMKCQSIQHGDHITAAITSREVSDVELCSYITYVCKRCGTVRDSVGRTALHVAASCGRTELVRWLIEQGKADINARDKESGFTALHRSIFYGKIATAVQLMKLGANLNQKDYEGLTFLDQALLHQADIPLSTSGRYYYSSGKTTIKLANLKRKDWGLIFSDKILLHQAVPSSRTGLLHTLGKSTSELGANLNQKGYEDRIFLDQANQALMPLSTSGELFTWGDNTNNSLGTQHPRSTPEVMSIFHKTYPKESVQDFFIDQYHSVILSQSGNVYSCGHGHGGRLGLGNDRTELAPKQITFERGAVEIKECSIAKNHSLFLSTDGQIYSCGLNTHGVLGFDSSVTEVVRPKAVKCKSFIESVLASEYHSVAWNSHAMFTWGLNAGQLGLGTTLHYLVYAPKKVTILDFRESSDRINLVCTSTGAIVISTMRGFVYTLHDHECRPIAWKLHDILAISAVGGKFNEELYPELRNKSSDLRIAIVKTDGSVRIWQSFDRVFRMCHFSMQSPGIVTDVSFNACQLLLVTKHGEAFKGDVTRKTYKRGVEYNGRPTIRARNGRYRSSDRKIDGLIVKLEKIPLVYRALKIRSDPKGSNFGIIQSWPYKNSRYHRFEEQDIYSVLNGGLMELLQTADLEDGLVDVVIKASNREFLAHRYILASRSPYFARVLSENPNITPTIDLDKFDADIFDQILRFIYGRRENEICLGKFPKESDKKKSVLKAFRDAAIKFELDDLKYLFQEVKTDLGDFLPPLFDIWTFDRFAFQDFFDVWVKCSDNTILRAHKCVLVARSEYFSSMFSVRWMGRNKSEITLSFTADVVDRLLDFLYTDAVKKLDEIEVDKICDIFKLADLTLVKKLGQICENALADSLTIKNALPLLTFALSVAAVYLKTNCCRFVQLNMANFLELRLLEDLDDAVLAELSEFYQQALEFGSKQITPYSTAPSFEQMTGIWADMSNDRDNEVSRSNKVKRKKSAKRISSSQDDVPVAESSIDPSQFSGASSSSTNDPDLSTSLNSVSLTPGGELVGRRVKAITAARNLDLSDEENFTALNKSDGSKSLSGSFVDEYEFPLLSSAQKASASRNTAHKSDARRSMPKLSQKQRKRLSSESGGSGAVSSPPLAESPKNPWKVLPSPVTEVNRKEEGMESIIIDEKKQKENLVRMQNKPLALTQLEDKAMVELERFYGVGQVEEELISVERVTTGMVAAPIWVPK</sequence>
<dbReference type="GeneID" id="115876499"/>
<dbReference type="InterPro" id="IPR036770">
    <property type="entry name" value="Ankyrin_rpt-contain_sf"/>
</dbReference>
<dbReference type="PROSITE" id="PS50088">
    <property type="entry name" value="ANK_REPEAT"/>
    <property type="match status" value="2"/>
</dbReference>
<feature type="repeat" description="RCC1" evidence="3">
    <location>
        <begin position="377"/>
        <end position="427"/>
    </location>
</feature>
<dbReference type="GO" id="GO:0016301">
    <property type="term" value="F:kinase activity"/>
    <property type="evidence" value="ECO:0007669"/>
    <property type="project" value="UniProtKB-KW"/>
</dbReference>
<gene>
    <name evidence="7" type="primary">LOC115876499</name>
</gene>
<dbReference type="SUPFAM" id="SSF48403">
    <property type="entry name" value="Ankyrin repeat"/>
    <property type="match status" value="1"/>
</dbReference>
<dbReference type="InterPro" id="IPR000210">
    <property type="entry name" value="BTB/POZ_dom"/>
</dbReference>
<dbReference type="PROSITE" id="PS50297">
    <property type="entry name" value="ANK_REP_REGION"/>
    <property type="match status" value="2"/>
</dbReference>
<dbReference type="InterPro" id="IPR009091">
    <property type="entry name" value="RCC1/BLIP-II"/>
</dbReference>
<dbReference type="PANTHER" id="PTHR22872:SF2">
    <property type="entry name" value="INHIBITOR OF BRUTON TYROSINE KINASE"/>
    <property type="match status" value="1"/>
</dbReference>
<evidence type="ECO:0000256" key="3">
    <source>
        <dbReference type="PROSITE-ProRule" id="PRU00235"/>
    </source>
</evidence>
<evidence type="ECO:0000256" key="2">
    <source>
        <dbReference type="PROSITE-ProRule" id="PRU00023"/>
    </source>
</evidence>
<feature type="region of interest" description="Disordered" evidence="4">
    <location>
        <begin position="1124"/>
        <end position="1181"/>
    </location>
</feature>
<feature type="compositionally biased region" description="Polar residues" evidence="4">
    <location>
        <begin position="1041"/>
        <end position="1068"/>
    </location>
</feature>
<reference evidence="7" key="1">
    <citation type="submission" date="2025-08" db="UniProtKB">
        <authorList>
            <consortium name="RefSeq"/>
        </authorList>
    </citation>
    <scope>IDENTIFICATION</scope>
    <source>
        <tissue evidence="7">Gonads</tissue>
    </source>
</reference>
<feature type="repeat" description="ANK" evidence="2">
    <location>
        <begin position="134"/>
        <end position="166"/>
    </location>
</feature>
<dbReference type="InterPro" id="IPR002110">
    <property type="entry name" value="Ankyrin_rpt"/>
</dbReference>
<feature type="domain" description="BTB" evidence="5">
    <location>
        <begin position="689"/>
        <end position="746"/>
    </location>
</feature>
<accession>A0A6J2XA96</accession>
<dbReference type="KEGG" id="soy:115876499"/>
<dbReference type="PROSITE" id="PS50012">
    <property type="entry name" value="RCC1_3"/>
    <property type="match status" value="3"/>
</dbReference>
<feature type="region of interest" description="Disordered" evidence="4">
    <location>
        <begin position="1005"/>
        <end position="1070"/>
    </location>
</feature>
<feature type="repeat" description="ANK" evidence="2">
    <location>
        <begin position="99"/>
        <end position="123"/>
    </location>
</feature>
<keyword evidence="6" id="KW-1185">Reference proteome</keyword>
<keyword evidence="7" id="KW-0418">Kinase</keyword>
<proteinExistence type="predicted"/>
<keyword evidence="1" id="KW-0677">Repeat</keyword>
<feature type="domain" description="BTB" evidence="5">
    <location>
        <begin position="817"/>
        <end position="884"/>
    </location>
</feature>
<dbReference type="Proteomes" id="UP000504635">
    <property type="component" value="Unplaced"/>
</dbReference>
<evidence type="ECO:0000313" key="7">
    <source>
        <dbReference type="RefSeq" id="XP_030748157.1"/>
    </source>
</evidence>
<feature type="compositionally biased region" description="Basic residues" evidence="4">
    <location>
        <begin position="1016"/>
        <end position="1025"/>
    </location>
</feature>
<dbReference type="Gene3D" id="2.130.10.30">
    <property type="entry name" value="Regulator of chromosome condensation 1/beta-lactamase-inhibitor protein II"/>
    <property type="match status" value="1"/>
</dbReference>
<dbReference type="PROSITE" id="PS50097">
    <property type="entry name" value="BTB"/>
    <property type="match status" value="2"/>
</dbReference>
<dbReference type="Pfam" id="PF12796">
    <property type="entry name" value="Ank_2"/>
    <property type="match status" value="1"/>
</dbReference>
<dbReference type="SUPFAM" id="SSF50985">
    <property type="entry name" value="RCC1/BLIP-II"/>
    <property type="match status" value="1"/>
</dbReference>
<dbReference type="RefSeq" id="XP_030748157.1">
    <property type="nucleotide sequence ID" value="XM_030892297.1"/>
</dbReference>
<dbReference type="Pfam" id="PF00415">
    <property type="entry name" value="RCC1"/>
    <property type="match status" value="2"/>
</dbReference>
<dbReference type="SMART" id="SM00248">
    <property type="entry name" value="ANK"/>
    <property type="match status" value="2"/>
</dbReference>
<feature type="repeat" description="RCC1" evidence="3">
    <location>
        <begin position="270"/>
        <end position="323"/>
    </location>
</feature>
<evidence type="ECO:0000259" key="5">
    <source>
        <dbReference type="PROSITE" id="PS50097"/>
    </source>
</evidence>
<evidence type="ECO:0000256" key="1">
    <source>
        <dbReference type="ARBA" id="ARBA00022737"/>
    </source>
</evidence>
<feature type="repeat" description="RCC1" evidence="3">
    <location>
        <begin position="324"/>
        <end position="376"/>
    </location>
</feature>
<organism evidence="6 7">
    <name type="scientific">Sitophilus oryzae</name>
    <name type="common">Rice weevil</name>
    <name type="synonym">Curculio oryzae</name>
    <dbReference type="NCBI Taxonomy" id="7048"/>
    <lineage>
        <taxon>Eukaryota</taxon>
        <taxon>Metazoa</taxon>
        <taxon>Ecdysozoa</taxon>
        <taxon>Arthropoda</taxon>
        <taxon>Hexapoda</taxon>
        <taxon>Insecta</taxon>
        <taxon>Pterygota</taxon>
        <taxon>Neoptera</taxon>
        <taxon>Endopterygota</taxon>
        <taxon>Coleoptera</taxon>
        <taxon>Polyphaga</taxon>
        <taxon>Cucujiformia</taxon>
        <taxon>Curculionidae</taxon>
        <taxon>Dryophthorinae</taxon>
        <taxon>Sitophilus</taxon>
    </lineage>
</organism>
<dbReference type="InterPro" id="IPR051625">
    <property type="entry name" value="Signaling_Regulatory_Domain"/>
</dbReference>
<dbReference type="Pfam" id="PF00651">
    <property type="entry name" value="BTB"/>
    <property type="match status" value="2"/>
</dbReference>
<dbReference type="InterPro" id="IPR000408">
    <property type="entry name" value="Reg_chr_condens"/>
</dbReference>
<evidence type="ECO:0000313" key="6">
    <source>
        <dbReference type="Proteomes" id="UP000504635"/>
    </source>
</evidence>
<dbReference type="Gene3D" id="1.25.40.20">
    <property type="entry name" value="Ankyrin repeat-containing domain"/>
    <property type="match status" value="1"/>
</dbReference>
<dbReference type="SMART" id="SM00225">
    <property type="entry name" value="BTB"/>
    <property type="match status" value="2"/>
</dbReference>
<dbReference type="AlphaFoldDB" id="A0A6J2XA96"/>
<dbReference type="InterPro" id="IPR011333">
    <property type="entry name" value="SKP1/BTB/POZ_sf"/>
</dbReference>